<dbReference type="InterPro" id="IPR000873">
    <property type="entry name" value="AMP-dep_synth/lig_dom"/>
</dbReference>
<dbReference type="InterPro" id="IPR020845">
    <property type="entry name" value="AMP-binding_CS"/>
</dbReference>
<gene>
    <name evidence="7" type="ORF">ACFOOI_10550</name>
</gene>
<keyword evidence="4" id="KW-0067">ATP-binding</keyword>
<dbReference type="Gene3D" id="3.30.300.30">
    <property type="match status" value="1"/>
</dbReference>
<dbReference type="EC" id="6.2.1.16" evidence="7"/>
<dbReference type="NCBIfam" id="NF002937">
    <property type="entry name" value="PRK03584.1"/>
    <property type="match status" value="1"/>
</dbReference>
<dbReference type="SUPFAM" id="SSF56801">
    <property type="entry name" value="Acetyl-CoA synthetase-like"/>
    <property type="match status" value="1"/>
</dbReference>
<dbReference type="InterPro" id="IPR032387">
    <property type="entry name" value="ACAS_N"/>
</dbReference>
<accession>A0ABV7YVP4</accession>
<proteinExistence type="inferred from homology"/>
<dbReference type="NCBIfam" id="TIGR01217">
    <property type="entry name" value="ac_ac_CoA_syn"/>
    <property type="match status" value="1"/>
</dbReference>
<evidence type="ECO:0000256" key="3">
    <source>
        <dbReference type="ARBA" id="ARBA00022741"/>
    </source>
</evidence>
<comment type="similarity">
    <text evidence="1">Belongs to the ATP-dependent AMP-binding enzyme family.</text>
</comment>
<evidence type="ECO:0000259" key="6">
    <source>
        <dbReference type="Pfam" id="PF16177"/>
    </source>
</evidence>
<dbReference type="PANTHER" id="PTHR42921">
    <property type="entry name" value="ACETOACETYL-COA SYNTHETASE"/>
    <property type="match status" value="1"/>
</dbReference>
<dbReference type="RefSeq" id="WP_379837795.1">
    <property type="nucleotide sequence ID" value="NZ_JBHRYQ010000001.1"/>
</dbReference>
<reference evidence="8" key="1">
    <citation type="journal article" date="2019" name="Int. J. Syst. Evol. Microbiol.">
        <title>The Global Catalogue of Microorganisms (GCM) 10K type strain sequencing project: providing services to taxonomists for standard genome sequencing and annotation.</title>
        <authorList>
            <consortium name="The Broad Institute Genomics Platform"/>
            <consortium name="The Broad Institute Genome Sequencing Center for Infectious Disease"/>
            <person name="Wu L."/>
            <person name="Ma J."/>
        </authorList>
    </citation>
    <scope>NUCLEOTIDE SEQUENCE [LARGE SCALE GENOMIC DNA]</scope>
    <source>
        <strain evidence="8">CECT 7956</strain>
    </source>
</reference>
<dbReference type="InterPro" id="IPR045851">
    <property type="entry name" value="AMP-bd_C_sf"/>
</dbReference>
<dbReference type="PROSITE" id="PS00455">
    <property type="entry name" value="AMP_BINDING"/>
    <property type="match status" value="1"/>
</dbReference>
<sequence>MSKLLWSPTESYMSESELYRFQVFLEKKQQLVFNNYQEMWAWSIDKPADFWRLVLAFFDIQYSGSFTEVLIMPESGMIGTKWFEGISLNYAEHIFRNATAERPAVIFKKEGQAAQHISWETLGKQVRAIQHYLLKNGLQIGDRVAGYLTNSPDTLAVFLAVNACGGIWSCVSPDFGLESIIDRFQQITPKFLFFDQKYTYNGKLFDKSSAIESLLKQLPSVEHAIEIGGKTWNEILTENTEGKTLVFKRVPFSHPIWILYSSGTTGKPKAITHSTGGNLLEHYKALAFHQNLKSGERFFWYSTTGWMMWNYSISSLLVGATLCLYEGSPSFPENTSLWDFAAENQIDHFGGGAAYYIHSMKSKLELSDISLNLKTIGSTGSPLSEEAFDWLNVNFPTTQIISLSGGTDVCSAFVSGCPFLPVYSGQIQCRTLGSAVFAYSDSGEELVNEPGELVITKPMPSMPVYFWNDENNQKYHDSYFGNFEGIWSHGDLVEINQTGGVIIHGRSDATLNRGGVRIGTAEIYKVIDGISEIQDSLVVCIDYKDGSSLMKLFIKMKAEEAFGEDLIKRIKTELRSQFSPRHVPDEVLLVKDIPYTVSGKKMEIPVKRLLMNYPLEKAVSLDAMRNPESIQWFLEYRKV</sequence>
<dbReference type="Gene3D" id="3.40.50.12780">
    <property type="entry name" value="N-terminal domain of ligase-like"/>
    <property type="match status" value="1"/>
</dbReference>
<evidence type="ECO:0000256" key="4">
    <source>
        <dbReference type="ARBA" id="ARBA00022840"/>
    </source>
</evidence>
<evidence type="ECO:0000313" key="7">
    <source>
        <dbReference type="EMBL" id="MFC3811095.1"/>
    </source>
</evidence>
<dbReference type="EMBL" id="JBHRYQ010000001">
    <property type="protein sequence ID" value="MFC3811095.1"/>
    <property type="molecule type" value="Genomic_DNA"/>
</dbReference>
<dbReference type="Pfam" id="PF16177">
    <property type="entry name" value="ACAS_N"/>
    <property type="match status" value="1"/>
</dbReference>
<dbReference type="Proteomes" id="UP001595616">
    <property type="component" value="Unassembled WGS sequence"/>
</dbReference>
<name>A0ABV7YVP4_9BACT</name>
<comment type="caution">
    <text evidence="7">The sequence shown here is derived from an EMBL/GenBank/DDBJ whole genome shotgun (WGS) entry which is preliminary data.</text>
</comment>
<dbReference type="Pfam" id="PF00501">
    <property type="entry name" value="AMP-binding"/>
    <property type="match status" value="1"/>
</dbReference>
<keyword evidence="2 7" id="KW-0436">Ligase</keyword>
<feature type="domain" description="AMP-dependent synthetase/ligase" evidence="5">
    <location>
        <begin position="98"/>
        <end position="459"/>
    </location>
</feature>
<evidence type="ECO:0000256" key="2">
    <source>
        <dbReference type="ARBA" id="ARBA00022598"/>
    </source>
</evidence>
<dbReference type="InterPro" id="IPR005914">
    <property type="entry name" value="Acac_CoA_synth"/>
</dbReference>
<keyword evidence="8" id="KW-1185">Reference proteome</keyword>
<organism evidence="7 8">
    <name type="scientific">Lacihabitans lacunae</name>
    <dbReference type="NCBI Taxonomy" id="1028214"/>
    <lineage>
        <taxon>Bacteria</taxon>
        <taxon>Pseudomonadati</taxon>
        <taxon>Bacteroidota</taxon>
        <taxon>Cytophagia</taxon>
        <taxon>Cytophagales</taxon>
        <taxon>Leadbetterellaceae</taxon>
        <taxon>Lacihabitans</taxon>
    </lineage>
</organism>
<keyword evidence="3" id="KW-0547">Nucleotide-binding</keyword>
<evidence type="ECO:0000256" key="1">
    <source>
        <dbReference type="ARBA" id="ARBA00006432"/>
    </source>
</evidence>
<feature type="domain" description="Acetyl-coenzyme A synthetase N-terminal" evidence="6">
    <location>
        <begin position="36"/>
        <end position="93"/>
    </location>
</feature>
<evidence type="ECO:0000313" key="8">
    <source>
        <dbReference type="Proteomes" id="UP001595616"/>
    </source>
</evidence>
<dbReference type="GO" id="GO:0030729">
    <property type="term" value="F:acetoacetate-CoA ligase activity"/>
    <property type="evidence" value="ECO:0007669"/>
    <property type="project" value="UniProtKB-EC"/>
</dbReference>
<protein>
    <submittedName>
        <fullName evidence="7">Acetoacetate--CoA ligase</fullName>
        <ecNumber evidence="7">6.2.1.16</ecNumber>
    </submittedName>
</protein>
<dbReference type="PANTHER" id="PTHR42921:SF1">
    <property type="entry name" value="ACETOACETYL-COA SYNTHETASE"/>
    <property type="match status" value="1"/>
</dbReference>
<evidence type="ECO:0000259" key="5">
    <source>
        <dbReference type="Pfam" id="PF00501"/>
    </source>
</evidence>
<dbReference type="InterPro" id="IPR042099">
    <property type="entry name" value="ANL_N_sf"/>
</dbReference>